<evidence type="ECO:0000313" key="2">
    <source>
        <dbReference type="EMBL" id="TNU75078.1"/>
    </source>
</evidence>
<dbReference type="Proteomes" id="UP000313849">
    <property type="component" value="Unassembled WGS sequence"/>
</dbReference>
<evidence type="ECO:0000256" key="1">
    <source>
        <dbReference type="SAM" id="Phobius"/>
    </source>
</evidence>
<keyword evidence="1" id="KW-0472">Membrane</keyword>
<dbReference type="EMBL" id="VENP01000016">
    <property type="protein sequence ID" value="TNU75078.1"/>
    <property type="molecule type" value="Genomic_DNA"/>
</dbReference>
<keyword evidence="1" id="KW-1133">Transmembrane helix</keyword>
<dbReference type="AlphaFoldDB" id="A0A5C5BCW8"/>
<feature type="transmembrane region" description="Helical" evidence="1">
    <location>
        <begin position="55"/>
        <end position="72"/>
    </location>
</feature>
<name>A0A5C5BCW8_9MICO</name>
<feature type="transmembrane region" description="Helical" evidence="1">
    <location>
        <begin position="163"/>
        <end position="183"/>
    </location>
</feature>
<sequence length="228" mass="24230">MSRTVNVVRMQLVNKQTFGWVPLAILVGALAVTLAIWAMVPDGGALYSGGAQAPFWYFAVIGVQALTLTFPFSQAMSVTRREFYLGTLLTAALAAAVLTVVFLVGGFVEQATDGWGMNGYFFTFPWIWDAGAPVAAAFYFVLSMLSFVAGFTGATLYKRFGAFWLVVVSVGLVLVLIAAAWLVTRAGAWSDVMGWLLTSGVGGLTAVLAGITVVVALVAFPLLRRAVP</sequence>
<accession>A0A5C5BCW8</accession>
<evidence type="ECO:0000313" key="3">
    <source>
        <dbReference type="Proteomes" id="UP000313849"/>
    </source>
</evidence>
<feature type="transmembrane region" description="Helical" evidence="1">
    <location>
        <begin position="195"/>
        <end position="223"/>
    </location>
</feature>
<gene>
    <name evidence="2" type="ORF">FH969_05920</name>
</gene>
<comment type="caution">
    <text evidence="2">The sequence shown here is derived from an EMBL/GenBank/DDBJ whole genome shotgun (WGS) entry which is preliminary data.</text>
</comment>
<proteinExistence type="predicted"/>
<feature type="transmembrane region" description="Helical" evidence="1">
    <location>
        <begin position="20"/>
        <end position="40"/>
    </location>
</feature>
<dbReference type="OrthoDB" id="3209791at2"/>
<keyword evidence="3" id="KW-1185">Reference proteome</keyword>
<protein>
    <submittedName>
        <fullName evidence="2">Uncharacterized protein</fullName>
    </submittedName>
</protein>
<feature type="transmembrane region" description="Helical" evidence="1">
    <location>
        <begin position="127"/>
        <end position="151"/>
    </location>
</feature>
<dbReference type="RefSeq" id="WP_108718788.1">
    <property type="nucleotide sequence ID" value="NZ_VENP01000016.1"/>
</dbReference>
<keyword evidence="1" id="KW-0812">Transmembrane</keyword>
<organism evidence="2 3">
    <name type="scientific">Miniimonas arenae</name>
    <dbReference type="NCBI Taxonomy" id="676201"/>
    <lineage>
        <taxon>Bacteria</taxon>
        <taxon>Bacillati</taxon>
        <taxon>Actinomycetota</taxon>
        <taxon>Actinomycetes</taxon>
        <taxon>Micrococcales</taxon>
        <taxon>Beutenbergiaceae</taxon>
        <taxon>Miniimonas</taxon>
    </lineage>
</organism>
<reference evidence="2 3" key="1">
    <citation type="submission" date="2019-06" db="EMBL/GenBank/DDBJ databases">
        <title>Draft genome sequence of Miniimonas arenae KCTC 19750T isolated from sea sand.</title>
        <authorList>
            <person name="Park S.-J."/>
        </authorList>
    </citation>
    <scope>NUCLEOTIDE SEQUENCE [LARGE SCALE GENOMIC DNA]</scope>
    <source>
        <strain evidence="2 3">KCTC 19750</strain>
    </source>
</reference>
<feature type="transmembrane region" description="Helical" evidence="1">
    <location>
        <begin position="84"/>
        <end position="107"/>
    </location>
</feature>